<dbReference type="GO" id="GO:0007088">
    <property type="term" value="P:regulation of mitotic nuclear division"/>
    <property type="evidence" value="ECO:0007669"/>
    <property type="project" value="TreeGrafter"/>
</dbReference>
<feature type="compositionally biased region" description="Basic and acidic residues" evidence="7">
    <location>
        <begin position="1642"/>
        <end position="1653"/>
    </location>
</feature>
<feature type="compositionally biased region" description="Basic and acidic residues" evidence="7">
    <location>
        <begin position="1262"/>
        <end position="1272"/>
    </location>
</feature>
<feature type="compositionally biased region" description="Basic residues" evidence="7">
    <location>
        <begin position="1570"/>
        <end position="1579"/>
    </location>
</feature>
<dbReference type="Proteomes" id="UP000265120">
    <property type="component" value="Chromosome 8"/>
</dbReference>
<dbReference type="SUPFAM" id="SSF49879">
    <property type="entry name" value="SMAD/FHA domain"/>
    <property type="match status" value="1"/>
</dbReference>
<keyword evidence="3" id="KW-0597">Phosphoprotein</keyword>
<protein>
    <submittedName>
        <fullName evidence="9">Marker of proliferation Ki-67</fullName>
    </submittedName>
</protein>
<feature type="region of interest" description="Disordered" evidence="7">
    <location>
        <begin position="975"/>
        <end position="1004"/>
    </location>
</feature>
<keyword evidence="6" id="KW-0131">Cell cycle</keyword>
<dbReference type="PANTHER" id="PTHR21603">
    <property type="entry name" value="ANTIGEN KI-67-LIKE PROTEIN"/>
    <property type="match status" value="1"/>
</dbReference>
<evidence type="ECO:0000256" key="3">
    <source>
        <dbReference type="ARBA" id="ARBA00022553"/>
    </source>
</evidence>
<evidence type="ECO:0000256" key="7">
    <source>
        <dbReference type="SAM" id="MobiDB-lite"/>
    </source>
</evidence>
<evidence type="ECO:0000256" key="2">
    <source>
        <dbReference type="ARBA" id="ARBA00022499"/>
    </source>
</evidence>
<feature type="compositionally biased region" description="Basic and acidic residues" evidence="7">
    <location>
        <begin position="1882"/>
        <end position="1904"/>
    </location>
</feature>
<feature type="region of interest" description="Disordered" evidence="7">
    <location>
        <begin position="1239"/>
        <end position="1291"/>
    </location>
</feature>
<dbReference type="GO" id="GO:0005694">
    <property type="term" value="C:chromosome"/>
    <property type="evidence" value="ECO:0007669"/>
    <property type="project" value="TreeGrafter"/>
</dbReference>
<organism evidence="9 10">
    <name type="scientific">Cynoglossus semilaevis</name>
    <name type="common">Tongue sole</name>
    <dbReference type="NCBI Taxonomy" id="244447"/>
    <lineage>
        <taxon>Eukaryota</taxon>
        <taxon>Metazoa</taxon>
        <taxon>Chordata</taxon>
        <taxon>Craniata</taxon>
        <taxon>Vertebrata</taxon>
        <taxon>Euteleostomi</taxon>
        <taxon>Actinopterygii</taxon>
        <taxon>Neopterygii</taxon>
        <taxon>Teleostei</taxon>
        <taxon>Neoteleostei</taxon>
        <taxon>Acanthomorphata</taxon>
        <taxon>Carangaria</taxon>
        <taxon>Pleuronectiformes</taxon>
        <taxon>Pleuronectoidei</taxon>
        <taxon>Cynoglossidae</taxon>
        <taxon>Cynoglossinae</taxon>
        <taxon>Cynoglossus</taxon>
    </lineage>
</organism>
<evidence type="ECO:0000256" key="5">
    <source>
        <dbReference type="ARBA" id="ARBA00023242"/>
    </source>
</evidence>
<dbReference type="STRING" id="244447.ENSCSEP00000020005"/>
<feature type="compositionally biased region" description="Basic and acidic residues" evidence="7">
    <location>
        <begin position="1280"/>
        <end position="1291"/>
    </location>
</feature>
<sequence>MCFLSPPGKVTIMPIHGKIVVINRSGTDGIEFPLTANCLFGRRPDCHIRIQLPHVSKEHCRIDLNENKEVVLTNLSSVNPTRVNGEILQQSERLKHGDVITIIDRSFRFEYPPAPTPKKRSSTGSKTKTLKVFQDSQLVDAVAETGEKRVSEVFTDGTNHDNIQRSLEKTMEFESKEDDSQKTISPFNDLYQMIRKSFDDKTTKRSSTTSLLQTPATKFCTPKTKQKGNPPTSTGSESTPKKDDAKVMVGADENAVNGTPRSLKKQRESSELSTKTPVSAAEEAKDVTKSETASLQKNNNSTPEEFTVQEVIEQTCDQSKSPMRRKSRGVTPTNPVMTENQEEPTSTQKARRVSPRNVVTAEKVKQLPKKRKSGELSSQLSLPQGKKKRVSFGGYLSPELFDKRLPPNSPLCKGATPRRSLCLLKSKQSLLRRASVIGLVKEFDTEQQKAESPKKQTPKKSPTNKKASQKAPTPEKKSPKSNTPKVASPGAKMPTSRSSSPRAASPGNKMPSSKASPKTPGGVTKNETPQSNKQPKTPGQATPGKTPVNPDTFTPTVQGRFSVSRISTPSPVSENAAPEEMPAVGVTPRRKSMRSTTKKTPVVSISAVKVMRRSGISRASMKIKTSFADIVKFGQAKTSAVALAKKQVVKKPTRKAATKPQTPARKLQDHVSTGHADSPMTIVVGRAHKRQVVQPTGAAPRMVTNVILGKKIMKMDEDLTGISEMFKTPAHGRKRKSIMDKSLTESPKGLPSTPVVDPSVLNTPEEPGEMMVSPLSVVSTGRGRRFTSEAVQRLLKEEQESSFVNDVLVLETEEESSDPQSGEGPVETPKQKPDQPLFLTPRPRVEPLDDLRGTLLKTPKQKPEQKDCLTGVKRIMKTPRDTIEPVEDIRGRLLVTPKQKPEPRDCLTGVKEIFDIPQWEDKVLEDLQGKLETPDASKAEGMSPVASEMMDMLTPNVKATQMECLTGVKRIMKTPKEKGTPVEDMVGVKRILTTPRQKGEPVEDNFGIKRLVKSPKQRGNAPVEDFEGLQQLMEEPLSDRAEAIIVELEDQAVPNCGVDIPQEATVSDQTSEMLPEDACEPSPAQETVLGTTVVDSVPVEEPIEAAEILNVPEERAEEEISVDTVTQMSPVVENAPEKKPVRGQRARAAESNEAEGSIPLGSEVTEAPATVKGRRGKKPEATVTSTVRQTTRSRNAKTETQEIKVAVEQFTPKSLIKSKKGRNAEKALEAEMVQEARNKMEVETEGEQNLPVEDNPPTNDHVVPEEKLDSKPKRGRKIKHPEIHEYVPEQRDLNTGATDLCDDLVEVVPTGNDDNKLSEVMETAAQVPVTETLFSVEADKDASIVQKKSGPGTRAKMPEIKQEGGDMSEDNTITASVRGRRGRKIEAVVLPAARQTTRARKVRLQETNSNDNSEVVPEKSAETQPTAEENKTEENAVVKPRRGRKATQTPSVPPKTEKENMVELKAVGNVSQEENDSVIKEAVVKPTRGRKAKLTSVKPPQPEPEKTEDEVDQIYSHATQEENEFTQMAPVRPVREKRTKQKPASELPQTEPEKTEVDEPVVQEPQHTTVTKKPRKGRKIQCDAVEQNDITAVVKTKQESQPSVRTRGRNAKQEEKVMKNSTDLARSSFTDDPIKKLKRTRKTEQDDVEPRKEIQAEVVVPQEAEVKSAVEPQEIIPVSVKPRRGRLAKKCHDDEISESIEVKEVPAVQSRKPRQGRRGVTVEEDVATVEVLEENSENLPEAENAIEPDTPVTKAVRRRGVKTSIKDESSQVNPAKRARRGATAAPAKEASVEPTLKPSSPVSNPVELPKRGRRVAAAVTKLRLDKPLVSNDLPDLPDDSKNAADPQDPKTNKRAVRWKVDMEVFDIPKSTPGKPVRGRRTKLVDQVEQEKKDDTSKSEEKDLSGEVVEVQPMKKARRGAKVNEKPKTHVEPEIQPQTRRGRSARK</sequence>
<feature type="region of interest" description="Disordered" evidence="7">
    <location>
        <begin position="811"/>
        <end position="881"/>
    </location>
</feature>
<dbReference type="InterPro" id="IPR008984">
    <property type="entry name" value="SMAD_FHA_dom_sf"/>
</dbReference>
<feature type="compositionally biased region" description="Polar residues" evidence="7">
    <location>
        <begin position="1619"/>
        <end position="1630"/>
    </location>
</feature>
<dbReference type="GO" id="GO:0005634">
    <property type="term" value="C:nucleus"/>
    <property type="evidence" value="ECO:0007669"/>
    <property type="project" value="UniProtKB-SubCell"/>
</dbReference>
<evidence type="ECO:0000313" key="10">
    <source>
        <dbReference type="Proteomes" id="UP000265120"/>
    </source>
</evidence>
<dbReference type="SMART" id="SM00240">
    <property type="entry name" value="FHA"/>
    <property type="match status" value="1"/>
</dbReference>
<feature type="compositionally biased region" description="Polar residues" evidence="7">
    <location>
        <begin position="330"/>
        <end position="348"/>
    </location>
</feature>
<dbReference type="Ensembl" id="ENSCSET00000020252.1">
    <property type="protein sequence ID" value="ENSCSEP00000020005.1"/>
    <property type="gene ID" value="ENSCSEG00000012780.1"/>
</dbReference>
<feature type="region of interest" description="Disordered" evidence="7">
    <location>
        <begin position="199"/>
        <end position="390"/>
    </location>
</feature>
<feature type="region of interest" description="Disordered" evidence="7">
    <location>
        <begin position="442"/>
        <end position="580"/>
    </location>
</feature>
<feature type="compositionally biased region" description="Polar residues" evidence="7">
    <location>
        <begin position="290"/>
        <end position="304"/>
    </location>
</feature>
<keyword evidence="10" id="KW-1185">Reference proteome</keyword>
<feature type="domain" description="FHA" evidence="8">
    <location>
        <begin position="38"/>
        <end position="88"/>
    </location>
</feature>
<dbReference type="Pfam" id="PF00498">
    <property type="entry name" value="FHA"/>
    <property type="match status" value="1"/>
</dbReference>
<dbReference type="InterPro" id="IPR029334">
    <property type="entry name" value="PP1-bd"/>
</dbReference>
<dbReference type="SMART" id="SM01295">
    <property type="entry name" value="K167R"/>
    <property type="match status" value="1"/>
</dbReference>
<reference evidence="9" key="3">
    <citation type="submission" date="2025-09" db="UniProtKB">
        <authorList>
            <consortium name="Ensembl"/>
        </authorList>
    </citation>
    <scope>IDENTIFICATION</scope>
</reference>
<dbReference type="InterPro" id="IPR000253">
    <property type="entry name" value="FHA_dom"/>
</dbReference>
<reference evidence="9" key="2">
    <citation type="submission" date="2025-08" db="UniProtKB">
        <authorList>
            <consortium name="Ensembl"/>
        </authorList>
    </citation>
    <scope>IDENTIFICATION</scope>
</reference>
<name>A0A3P8W619_CYNSE</name>
<dbReference type="GeneTree" id="ENSGT00940000154352"/>
<dbReference type="Pfam" id="PF15276">
    <property type="entry name" value="PP1_bind"/>
    <property type="match status" value="1"/>
</dbReference>
<feature type="compositionally biased region" description="Polar residues" evidence="7">
    <location>
        <begin position="549"/>
        <end position="573"/>
    </location>
</feature>
<feature type="compositionally biased region" description="Basic and acidic residues" evidence="7">
    <location>
        <begin position="1838"/>
        <end position="1851"/>
    </location>
</feature>
<evidence type="ECO:0000313" key="9">
    <source>
        <dbReference type="Ensembl" id="ENSCSEP00000020005.1"/>
    </source>
</evidence>
<feature type="region of interest" description="Disordered" evidence="7">
    <location>
        <begin position="1112"/>
        <end position="1200"/>
    </location>
</feature>
<feature type="region of interest" description="Disordered" evidence="7">
    <location>
        <begin position="652"/>
        <end position="676"/>
    </location>
</feature>
<evidence type="ECO:0000256" key="4">
    <source>
        <dbReference type="ARBA" id="ARBA00022843"/>
    </source>
</evidence>
<evidence type="ECO:0000256" key="1">
    <source>
        <dbReference type="ARBA" id="ARBA00004123"/>
    </source>
</evidence>
<keyword evidence="2" id="KW-1017">Isopeptide bond</keyword>
<dbReference type="PANTHER" id="PTHR21603:SF17">
    <property type="entry name" value="PROLIFERATION MARKER PROTEIN KI-67"/>
    <property type="match status" value="1"/>
</dbReference>
<dbReference type="CDD" id="cd22673">
    <property type="entry name" value="FHA_Ki67"/>
    <property type="match status" value="1"/>
</dbReference>
<feature type="compositionally biased region" description="Polar residues" evidence="7">
    <location>
        <begin position="227"/>
        <end position="238"/>
    </location>
</feature>
<dbReference type="Gene3D" id="2.60.200.20">
    <property type="match status" value="1"/>
</dbReference>
<comment type="subcellular location">
    <subcellularLocation>
        <location evidence="1">Nucleus</location>
    </subcellularLocation>
</comment>
<evidence type="ECO:0000256" key="6">
    <source>
        <dbReference type="ARBA" id="ARBA00023306"/>
    </source>
</evidence>
<dbReference type="GO" id="GO:0051983">
    <property type="term" value="P:regulation of chromosome segregation"/>
    <property type="evidence" value="ECO:0007669"/>
    <property type="project" value="TreeGrafter"/>
</dbReference>
<feature type="region of interest" description="Disordered" evidence="7">
    <location>
        <begin position="1733"/>
        <end position="1946"/>
    </location>
</feature>
<feature type="compositionally biased region" description="Low complexity" evidence="7">
    <location>
        <begin position="1182"/>
        <end position="1193"/>
    </location>
</feature>
<keyword evidence="4" id="KW-0832">Ubl conjugation</keyword>
<feature type="compositionally biased region" description="Polar residues" evidence="7">
    <location>
        <begin position="525"/>
        <end position="540"/>
    </location>
</feature>
<dbReference type="InterPro" id="IPR012568">
    <property type="entry name" value="KI67R"/>
</dbReference>
<dbReference type="PROSITE" id="PS50006">
    <property type="entry name" value="FHA_DOMAIN"/>
    <property type="match status" value="1"/>
</dbReference>
<feature type="compositionally biased region" description="Basic and acidic residues" evidence="7">
    <location>
        <begin position="1921"/>
        <end position="1932"/>
    </location>
</feature>
<feature type="compositionally biased region" description="Basic and acidic residues" evidence="7">
    <location>
        <begin position="843"/>
        <end position="852"/>
    </location>
</feature>
<keyword evidence="5" id="KW-0539">Nucleus</keyword>
<proteinExistence type="predicted"/>
<feature type="region of interest" description="Disordered" evidence="7">
    <location>
        <begin position="1344"/>
        <end position="1653"/>
    </location>
</feature>
<dbReference type="InParanoid" id="A0A3P8W619"/>
<evidence type="ECO:0000259" key="8">
    <source>
        <dbReference type="PROSITE" id="PS50006"/>
    </source>
</evidence>
<feature type="compositionally biased region" description="Basic and acidic residues" evidence="7">
    <location>
        <begin position="442"/>
        <end position="454"/>
    </location>
</feature>
<feature type="compositionally biased region" description="Low complexity" evidence="7">
    <location>
        <begin position="496"/>
        <end position="506"/>
    </location>
</feature>
<accession>A0A3P8W619</accession>
<reference evidence="9 10" key="1">
    <citation type="journal article" date="2014" name="Nat. Genet.">
        <title>Whole-genome sequence of a flatfish provides insights into ZW sex chromosome evolution and adaptation to a benthic lifestyle.</title>
        <authorList>
            <person name="Chen S."/>
            <person name="Zhang G."/>
            <person name="Shao C."/>
            <person name="Huang Q."/>
            <person name="Liu G."/>
            <person name="Zhang P."/>
            <person name="Song W."/>
            <person name="An N."/>
            <person name="Chalopin D."/>
            <person name="Volff J.N."/>
            <person name="Hong Y."/>
            <person name="Li Q."/>
            <person name="Sha Z."/>
            <person name="Zhou H."/>
            <person name="Xie M."/>
            <person name="Yu Q."/>
            <person name="Liu Y."/>
            <person name="Xiang H."/>
            <person name="Wang N."/>
            <person name="Wu K."/>
            <person name="Yang C."/>
            <person name="Zhou Q."/>
            <person name="Liao X."/>
            <person name="Yang L."/>
            <person name="Hu Q."/>
            <person name="Zhang J."/>
            <person name="Meng L."/>
            <person name="Jin L."/>
            <person name="Tian Y."/>
            <person name="Lian J."/>
            <person name="Yang J."/>
            <person name="Miao G."/>
            <person name="Liu S."/>
            <person name="Liang Z."/>
            <person name="Yan F."/>
            <person name="Li Y."/>
            <person name="Sun B."/>
            <person name="Zhang H."/>
            <person name="Zhang J."/>
            <person name="Zhu Y."/>
            <person name="Du M."/>
            <person name="Zhao Y."/>
            <person name="Schartl M."/>
            <person name="Tang Q."/>
            <person name="Wang J."/>
        </authorList>
    </citation>
    <scope>NUCLEOTIDE SEQUENCE</scope>
</reference>